<dbReference type="RefSeq" id="WP_009133491.1">
    <property type="nucleotide sequence ID" value="NZ_CP102250.1"/>
</dbReference>
<dbReference type="AlphaFoldDB" id="G5H7N2"/>
<dbReference type="GeneID" id="92816306"/>
<sequence length="863" mass="97950">MAELHRDAKFIDSTELTLVTPVQLEKLLKEKPAAGYFCFAELRDKEIRQYDSLPVIWAERPVSQRNVLVASAQPGEYYPWQLGVYAPYKKLDNIRLVFGDLTNAAGDKISAAAMQCFNMGGINQHGKPFTNTINIPKGLIQVLWSGIDIPKTASGTYRGKAVLEVDGAEPTMIDITLNVGGPVLENGGRDESWRKSRMTWLNSTIGFAETPTAPYTPLKRDGETISYLGGTVKLSADGLPASIVTNYDQANQLDRSISNEVLAKPVAFVVETSKGTEKLKPSKIEFLKQTPATLEWKVLLKGSDVEAECLAKMLFDGTINYQLKVTALRDVQVKDIRTVFDYTHYASKYIMGLGVKGGARPDSTIDWKWDTIKQQDRIWLGNVNAGMQVVFKDSNYKRPLVNIYYEFGRIRYPHSWGNDNKGGINITEQANATQVNAYSGERTLKTGEKLDFDFDLLVTPVKPIDLKAHFADRPYHLNADTSGGFIPRALKAGAKWINVHHKADIYPYINYPMVDEVVPDMKAFIAKAHANDLKVRLYYTCRELTVKTPEFWMLRSLGHEIIKDGPGNDTRTIVYPNGPRPWLIHNMRKNYIPAWYAGFEQGKYKGQLDVAVITDPESRWNNYYLEGLNWMIKNMGIDGVYIDDSSFDGETMRRARRIFDADGKRRLVDQHTWNHMNPYGGYANSINLSLDRLPYVDRLWIGELFRDYNKRDFWLVEMSGIPFGLMSEMLDAHNVFRGMVFGMLPRLPWSGNPVPMWRALDAFGIDQAKMYGYWDDRNPVRSDNELIPVTTYLRPGHSAMLSMANWDNDNAQKCRIRIDEKKLGFRPTQVYLPEIDELQPAGEIDLNGEIEIPATKGHIVILK</sequence>
<dbReference type="EMBL" id="ADLD01000009">
    <property type="protein sequence ID" value="EHB92481.1"/>
    <property type="molecule type" value="Genomic_DNA"/>
</dbReference>
<dbReference type="PATRIC" id="fig|742725.3.peg.739"/>
<evidence type="ECO:0000313" key="2">
    <source>
        <dbReference type="EMBL" id="EHB92481.1"/>
    </source>
</evidence>
<accession>G5H7N2</accession>
<reference evidence="2 3" key="1">
    <citation type="submission" date="2011-08" db="EMBL/GenBank/DDBJ databases">
        <title>The Genome Sequence of Alistipes indistinctus YIT 12060.</title>
        <authorList>
            <consortium name="The Broad Institute Genome Sequencing Platform"/>
            <person name="Earl A."/>
            <person name="Ward D."/>
            <person name="Feldgarden M."/>
            <person name="Gevers D."/>
            <person name="Morotomi M."/>
            <person name="Young S.K."/>
            <person name="Zeng Q."/>
            <person name="Gargeya S."/>
            <person name="Fitzgerald M."/>
            <person name="Haas B."/>
            <person name="Abouelleil A."/>
            <person name="Alvarado L."/>
            <person name="Arachchi H.M."/>
            <person name="Berlin A."/>
            <person name="Brown A."/>
            <person name="Chapman S.B."/>
            <person name="Chen Z."/>
            <person name="Dunbar C."/>
            <person name="Freedman E."/>
            <person name="Gearin G."/>
            <person name="Gellesch M."/>
            <person name="Goldberg J."/>
            <person name="Griggs A."/>
            <person name="Gujja S."/>
            <person name="Heiman D."/>
            <person name="Howarth C."/>
            <person name="Larson L."/>
            <person name="Lui A."/>
            <person name="MacDonald P.J.P."/>
            <person name="Montmayeur A."/>
            <person name="Murphy C."/>
            <person name="Neiman D."/>
            <person name="Pearson M."/>
            <person name="Priest M."/>
            <person name="Roberts A."/>
            <person name="Saif S."/>
            <person name="Shea T."/>
            <person name="Shenoy N."/>
            <person name="Sisk P."/>
            <person name="Stolte C."/>
            <person name="Sykes S."/>
            <person name="Wortman J."/>
            <person name="Nusbaum C."/>
            <person name="Birren B."/>
        </authorList>
    </citation>
    <scope>NUCLEOTIDE SEQUENCE [LARGE SCALE GENOMIC DNA]</scope>
    <source>
        <strain evidence="2 3">YIT 12060</strain>
    </source>
</reference>
<dbReference type="HOGENOM" id="CLU_297501_0_0_10"/>
<comment type="caution">
    <text evidence="2">The sequence shown here is derived from an EMBL/GenBank/DDBJ whole genome shotgun (WGS) entry which is preliminary data.</text>
</comment>
<keyword evidence="3" id="KW-1185">Reference proteome</keyword>
<protein>
    <recommendedName>
        <fullName evidence="1">Glycoside hydrolase 123-like N-terminal domain-containing protein</fullName>
    </recommendedName>
</protein>
<dbReference type="InterPro" id="IPR045711">
    <property type="entry name" value="GH123-like_N"/>
</dbReference>
<proteinExistence type="predicted"/>
<dbReference type="STRING" id="742725.HMPREF9450_00685"/>
<dbReference type="Pfam" id="PF19543">
    <property type="entry name" value="GH123_N"/>
    <property type="match status" value="1"/>
</dbReference>
<dbReference type="OrthoDB" id="601823at2"/>
<name>G5H7N2_9BACT</name>
<dbReference type="Proteomes" id="UP000006008">
    <property type="component" value="Unassembled WGS sequence"/>
</dbReference>
<gene>
    <name evidence="2" type="ORF">HMPREF9450_00685</name>
</gene>
<organism evidence="2 3">
    <name type="scientific">Alistipes indistinctus YIT 12060</name>
    <dbReference type="NCBI Taxonomy" id="742725"/>
    <lineage>
        <taxon>Bacteria</taxon>
        <taxon>Pseudomonadati</taxon>
        <taxon>Bacteroidota</taxon>
        <taxon>Bacteroidia</taxon>
        <taxon>Bacteroidales</taxon>
        <taxon>Rikenellaceae</taxon>
        <taxon>Alistipes</taxon>
    </lineage>
</organism>
<feature type="domain" description="Glycoside hydrolase 123-like N-terminal" evidence="1">
    <location>
        <begin position="23"/>
        <end position="863"/>
    </location>
</feature>
<evidence type="ECO:0000313" key="3">
    <source>
        <dbReference type="Proteomes" id="UP000006008"/>
    </source>
</evidence>
<evidence type="ECO:0000259" key="1">
    <source>
        <dbReference type="Pfam" id="PF19543"/>
    </source>
</evidence>
<dbReference type="eggNOG" id="ENOG502Z8VG">
    <property type="taxonomic scope" value="Bacteria"/>
</dbReference>